<dbReference type="Proteomes" id="UP001597502">
    <property type="component" value="Unassembled WGS sequence"/>
</dbReference>
<comment type="caution">
    <text evidence="2">The sequence shown here is derived from an EMBL/GenBank/DDBJ whole genome shotgun (WGS) entry which is preliminary data.</text>
</comment>
<organism evidence="2 3">
    <name type="scientific">Lentibacillus juripiscarius</name>
    <dbReference type="NCBI Taxonomy" id="257446"/>
    <lineage>
        <taxon>Bacteria</taxon>
        <taxon>Bacillati</taxon>
        <taxon>Bacillota</taxon>
        <taxon>Bacilli</taxon>
        <taxon>Bacillales</taxon>
        <taxon>Bacillaceae</taxon>
        <taxon>Lentibacillus</taxon>
    </lineage>
</organism>
<name>A0ABW5V8U3_9BACI</name>
<evidence type="ECO:0008006" key="4">
    <source>
        <dbReference type="Google" id="ProtNLM"/>
    </source>
</evidence>
<evidence type="ECO:0000256" key="1">
    <source>
        <dbReference type="SAM" id="Phobius"/>
    </source>
</evidence>
<feature type="transmembrane region" description="Helical" evidence="1">
    <location>
        <begin position="38"/>
        <end position="54"/>
    </location>
</feature>
<keyword evidence="1" id="KW-1133">Transmembrane helix</keyword>
<evidence type="ECO:0000313" key="3">
    <source>
        <dbReference type="Proteomes" id="UP001597502"/>
    </source>
</evidence>
<proteinExistence type="predicted"/>
<accession>A0ABW5V8U3</accession>
<feature type="transmembrane region" description="Helical" evidence="1">
    <location>
        <begin position="12"/>
        <end position="32"/>
    </location>
</feature>
<protein>
    <recommendedName>
        <fullName evidence="4">DUF4181 domain-containing protein</fullName>
    </recommendedName>
</protein>
<feature type="transmembrane region" description="Helical" evidence="1">
    <location>
        <begin position="66"/>
        <end position="83"/>
    </location>
</feature>
<evidence type="ECO:0000313" key="2">
    <source>
        <dbReference type="EMBL" id="MFD2762075.1"/>
    </source>
</evidence>
<gene>
    <name evidence="2" type="ORF">ACFSUO_14040</name>
</gene>
<dbReference type="EMBL" id="JBHUNA010000037">
    <property type="protein sequence ID" value="MFD2762075.1"/>
    <property type="molecule type" value="Genomic_DNA"/>
</dbReference>
<keyword evidence="1" id="KW-0812">Transmembrane</keyword>
<sequence length="84" mass="9283">MRNLYDKYIRMEHITLGLAVVTGILAIIQGYAILMVCSLYMIAFSIFCEGVIYASTNNTIAGIKQFIKAGMILVLSTILLFMVG</sequence>
<keyword evidence="3" id="KW-1185">Reference proteome</keyword>
<keyword evidence="1" id="KW-0472">Membrane</keyword>
<reference evidence="3" key="1">
    <citation type="journal article" date="2019" name="Int. J. Syst. Evol. Microbiol.">
        <title>The Global Catalogue of Microorganisms (GCM) 10K type strain sequencing project: providing services to taxonomists for standard genome sequencing and annotation.</title>
        <authorList>
            <consortium name="The Broad Institute Genomics Platform"/>
            <consortium name="The Broad Institute Genome Sequencing Center for Infectious Disease"/>
            <person name="Wu L."/>
            <person name="Ma J."/>
        </authorList>
    </citation>
    <scope>NUCLEOTIDE SEQUENCE [LARGE SCALE GENOMIC DNA]</scope>
    <source>
        <strain evidence="3">TISTR 1535</strain>
    </source>
</reference>